<keyword evidence="3" id="KW-1185">Reference proteome</keyword>
<proteinExistence type="predicted"/>
<feature type="compositionally biased region" description="Polar residues" evidence="1">
    <location>
        <begin position="180"/>
        <end position="191"/>
    </location>
</feature>
<feature type="region of interest" description="Disordered" evidence="1">
    <location>
        <begin position="151"/>
        <end position="191"/>
    </location>
</feature>
<feature type="compositionally biased region" description="Polar residues" evidence="1">
    <location>
        <begin position="154"/>
        <end position="173"/>
    </location>
</feature>
<dbReference type="Proteomes" id="UP000507470">
    <property type="component" value="Unassembled WGS sequence"/>
</dbReference>
<dbReference type="EMBL" id="CACVKT020007606">
    <property type="protein sequence ID" value="CAC5408768.1"/>
    <property type="molecule type" value="Genomic_DNA"/>
</dbReference>
<protein>
    <submittedName>
        <fullName evidence="2">Uncharacterized protein</fullName>
    </submittedName>
</protein>
<evidence type="ECO:0000256" key="1">
    <source>
        <dbReference type="SAM" id="MobiDB-lite"/>
    </source>
</evidence>
<feature type="compositionally biased region" description="Acidic residues" evidence="1">
    <location>
        <begin position="276"/>
        <end position="285"/>
    </location>
</feature>
<accession>A0A6J8DJK0</accession>
<gene>
    <name evidence="2" type="ORF">MCOR_42134</name>
</gene>
<organism evidence="2 3">
    <name type="scientific">Mytilus coruscus</name>
    <name type="common">Sea mussel</name>
    <dbReference type="NCBI Taxonomy" id="42192"/>
    <lineage>
        <taxon>Eukaryota</taxon>
        <taxon>Metazoa</taxon>
        <taxon>Spiralia</taxon>
        <taxon>Lophotrochozoa</taxon>
        <taxon>Mollusca</taxon>
        <taxon>Bivalvia</taxon>
        <taxon>Autobranchia</taxon>
        <taxon>Pteriomorphia</taxon>
        <taxon>Mytilida</taxon>
        <taxon>Mytiloidea</taxon>
        <taxon>Mytilidae</taxon>
        <taxon>Mytilinae</taxon>
        <taxon>Mytilus</taxon>
    </lineage>
</organism>
<evidence type="ECO:0000313" key="3">
    <source>
        <dbReference type="Proteomes" id="UP000507470"/>
    </source>
</evidence>
<name>A0A6J8DJK0_MYTCO</name>
<dbReference type="AlphaFoldDB" id="A0A6J8DJK0"/>
<evidence type="ECO:0000313" key="2">
    <source>
        <dbReference type="EMBL" id="CAC5408768.1"/>
    </source>
</evidence>
<sequence>MASFSLMLLDTDESTTILSTISVDKLKAVQKEWVKTHRATAIQKEEKRRQRLKLQKHGGFINVWPDEDIQRKLDHVKFQNAVVRGLIGDFRGGNRRRGRRPDNIPIANAIRMHFLDVIPDGKRRKCVVCSGYNKYRKSRISTWCSAAKRPRLTTRPSSSNAATKQKIGQQRKTLTGARPATSTSSITNQTLFPRKFQTRTVQIAATDAELKDYTRKTHSLTLQDLPKTKGDAQSEETGIYATNATSSIVVETPLEQTEKRNAIAKVGIHTARREEENDEIQEENNSDLFEPTPSIQSISDNDTVLSETTDLDKFLSDIKDSLTSSAESIRKKKVLPSLPATRQWKPPQDELPDVLPVVDMVLSSKDTDGCSSYLYSKLT</sequence>
<feature type="region of interest" description="Disordered" evidence="1">
    <location>
        <begin position="273"/>
        <end position="293"/>
    </location>
</feature>
<reference evidence="2 3" key="1">
    <citation type="submission" date="2020-06" db="EMBL/GenBank/DDBJ databases">
        <authorList>
            <person name="Li R."/>
            <person name="Bekaert M."/>
        </authorList>
    </citation>
    <scope>NUCLEOTIDE SEQUENCE [LARGE SCALE GENOMIC DNA]</scope>
    <source>
        <strain evidence="3">wild</strain>
    </source>
</reference>